<evidence type="ECO:0000313" key="2">
    <source>
        <dbReference type="Proteomes" id="UP000019384"/>
    </source>
</evidence>
<dbReference type="HOGENOM" id="CLU_3413133_0_0_1"/>
<accession>W6MKB7</accession>
<dbReference type="Proteomes" id="UP000019384">
    <property type="component" value="Unassembled WGS sequence"/>
</dbReference>
<name>W6MKB7_9ASCO</name>
<protein>
    <submittedName>
        <fullName evidence="1">Uncharacterized protein</fullName>
    </submittedName>
</protein>
<reference evidence="1" key="2">
    <citation type="submission" date="2014-02" db="EMBL/GenBank/DDBJ databases">
        <title>Complete DNA sequence of /Kuraishia capsulata/ illustrates novel genomic features among budding yeasts (/Saccharomycotina/).</title>
        <authorList>
            <person name="Morales L."/>
            <person name="Noel B."/>
            <person name="Porcel B."/>
            <person name="Marcet-Houben M."/>
            <person name="Hullo M-F."/>
            <person name="Sacerdot C."/>
            <person name="Tekaia F."/>
            <person name="Leh-Louis V."/>
            <person name="Despons L."/>
            <person name="Khanna V."/>
            <person name="Aury J-M."/>
            <person name="Barbe V."/>
            <person name="Couloux A."/>
            <person name="Labadie K."/>
            <person name="Pelletier E."/>
            <person name="Souciet J-L."/>
            <person name="Boekhout T."/>
            <person name="Gabaldon T."/>
            <person name="Wincker P."/>
            <person name="Dujon B."/>
        </authorList>
    </citation>
    <scope>NUCLEOTIDE SEQUENCE</scope>
    <source>
        <strain evidence="1">CBS 1993</strain>
    </source>
</reference>
<evidence type="ECO:0000313" key="1">
    <source>
        <dbReference type="EMBL" id="CDK25082.1"/>
    </source>
</evidence>
<sequence>MDESGVEPETFRMLSERATNYATRPISC</sequence>
<reference evidence="1" key="1">
    <citation type="submission" date="2013-12" db="EMBL/GenBank/DDBJ databases">
        <authorList>
            <person name="Genoscope - CEA"/>
        </authorList>
    </citation>
    <scope>NUCLEOTIDE SEQUENCE</scope>
    <source>
        <strain evidence="1">CBS 1993</strain>
    </source>
</reference>
<dbReference type="AlphaFoldDB" id="W6MKB7"/>
<dbReference type="EMBL" id="HG793125">
    <property type="protein sequence ID" value="CDK25082.1"/>
    <property type="molecule type" value="Genomic_DNA"/>
</dbReference>
<keyword evidence="2" id="KW-1185">Reference proteome</keyword>
<gene>
    <name evidence="1" type="ORF">KUCA_T00001049001</name>
</gene>
<organism evidence="1 2">
    <name type="scientific">Kuraishia capsulata CBS 1993</name>
    <dbReference type="NCBI Taxonomy" id="1382522"/>
    <lineage>
        <taxon>Eukaryota</taxon>
        <taxon>Fungi</taxon>
        <taxon>Dikarya</taxon>
        <taxon>Ascomycota</taxon>
        <taxon>Saccharomycotina</taxon>
        <taxon>Pichiomycetes</taxon>
        <taxon>Pichiales</taxon>
        <taxon>Pichiaceae</taxon>
        <taxon>Kuraishia</taxon>
    </lineage>
</organism>
<proteinExistence type="predicted"/>